<name>A0A192D4J6_9SPHN</name>
<accession>A0A192D4J6</accession>
<dbReference type="Proteomes" id="UP000078263">
    <property type="component" value="Chromosome"/>
</dbReference>
<evidence type="ECO:0000313" key="2">
    <source>
        <dbReference type="Proteomes" id="UP000078263"/>
    </source>
</evidence>
<gene>
    <name evidence="1" type="ORF">A9D12_07510</name>
</gene>
<sequence length="103" mass="11221">MPGAINTAWEDVIVHAAAPALKPGQQTGAGIRQNLELDRTSCFLLHHDCARSGWPSVDNVADLHSHKVAAAQFAVYGKVKQRTITQEAAFVEVKSDLTYLPRL</sequence>
<organism evidence="1 2">
    <name type="scientific">Erythrobacter neustonensis</name>
    <dbReference type="NCBI Taxonomy" id="1112"/>
    <lineage>
        <taxon>Bacteria</taxon>
        <taxon>Pseudomonadati</taxon>
        <taxon>Pseudomonadota</taxon>
        <taxon>Alphaproteobacteria</taxon>
        <taxon>Sphingomonadales</taxon>
        <taxon>Erythrobacteraceae</taxon>
        <taxon>Erythrobacter/Porphyrobacter group</taxon>
        <taxon>Erythrobacter</taxon>
    </lineage>
</organism>
<dbReference type="KEGG" id="pns:A9D12_07510"/>
<evidence type="ECO:0000313" key="1">
    <source>
        <dbReference type="EMBL" id="ANK12817.1"/>
    </source>
</evidence>
<keyword evidence="2" id="KW-1185">Reference proteome</keyword>
<protein>
    <submittedName>
        <fullName evidence="1">Uncharacterized protein</fullName>
    </submittedName>
</protein>
<dbReference type="AlphaFoldDB" id="A0A192D4J6"/>
<dbReference type="STRING" id="1112.A9D12_07510"/>
<proteinExistence type="predicted"/>
<dbReference type="EMBL" id="CP016033">
    <property type="protein sequence ID" value="ANK12817.1"/>
    <property type="molecule type" value="Genomic_DNA"/>
</dbReference>
<reference evidence="1 2" key="1">
    <citation type="submission" date="2016-05" db="EMBL/GenBank/DDBJ databases">
        <title>Compelete Genome Sequence of Bacteriochlorophyll-Synthesizing Bacterium Porphyrobacter neustonensis DSM 9434.</title>
        <authorList>
            <person name="Shi X.-L."/>
            <person name="Wu Y.-H."/>
            <person name="Cheng H."/>
            <person name="Xu L."/>
            <person name="Zhang X.-Q."/>
            <person name="Wang C.-S."/>
            <person name="Xu X.-W."/>
        </authorList>
    </citation>
    <scope>NUCLEOTIDE SEQUENCE [LARGE SCALE GENOMIC DNA]</scope>
    <source>
        <strain evidence="1 2">DSM 9434</strain>
    </source>
</reference>